<feature type="active site" description="Charge relay system" evidence="5 6">
    <location>
        <position position="271"/>
    </location>
</feature>
<dbReference type="PROSITE" id="PS51892">
    <property type="entry name" value="SUBTILASE"/>
    <property type="match status" value="1"/>
</dbReference>
<evidence type="ECO:0000256" key="1">
    <source>
        <dbReference type="ARBA" id="ARBA00011073"/>
    </source>
</evidence>
<accession>A0AAW5KA96</accession>
<comment type="caution">
    <text evidence="11">The sequence shown here is derived from an EMBL/GenBank/DDBJ whole genome shotgun (WGS) entry which is preliminary data.</text>
</comment>
<proteinExistence type="inferred from homology"/>
<dbReference type="GO" id="GO:0004252">
    <property type="term" value="F:serine-type endopeptidase activity"/>
    <property type="evidence" value="ECO:0007669"/>
    <property type="project" value="UniProtKB-UniRule"/>
</dbReference>
<evidence type="ECO:0000256" key="8">
    <source>
        <dbReference type="SAM" id="Phobius"/>
    </source>
</evidence>
<dbReference type="InterPro" id="IPR050131">
    <property type="entry name" value="Peptidase_S8_subtilisin-like"/>
</dbReference>
<dbReference type="PROSITE" id="PS00136">
    <property type="entry name" value="SUBTILASE_ASP"/>
    <property type="match status" value="1"/>
</dbReference>
<dbReference type="InterPro" id="IPR023827">
    <property type="entry name" value="Peptidase_S8_Asp-AS"/>
</dbReference>
<feature type="active site" description="Charge relay system" evidence="5 6">
    <location>
        <position position="469"/>
    </location>
</feature>
<dbReference type="InterPro" id="IPR036852">
    <property type="entry name" value="Peptidase_S8/S53_dom_sf"/>
</dbReference>
<evidence type="ECO:0000313" key="11">
    <source>
        <dbReference type="EMBL" id="MCQ4815448.1"/>
    </source>
</evidence>
<evidence type="ECO:0000256" key="2">
    <source>
        <dbReference type="ARBA" id="ARBA00022670"/>
    </source>
</evidence>
<dbReference type="PANTHER" id="PTHR43806">
    <property type="entry name" value="PEPTIDASE S8"/>
    <property type="match status" value="1"/>
</dbReference>
<evidence type="ECO:0000256" key="4">
    <source>
        <dbReference type="ARBA" id="ARBA00022825"/>
    </source>
</evidence>
<dbReference type="InterPro" id="IPR015500">
    <property type="entry name" value="Peptidase_S8_subtilisin-rel"/>
</dbReference>
<keyword evidence="2 6" id="KW-0645">Protease</keyword>
<evidence type="ECO:0000256" key="9">
    <source>
        <dbReference type="SAM" id="SignalP"/>
    </source>
</evidence>
<dbReference type="SUPFAM" id="SSF52743">
    <property type="entry name" value="Subtilisin-like"/>
    <property type="match status" value="1"/>
</dbReference>
<comment type="similarity">
    <text evidence="1 6 7">Belongs to the peptidase S8 family.</text>
</comment>
<feature type="chain" id="PRO_5043408832" evidence="9">
    <location>
        <begin position="27"/>
        <end position="754"/>
    </location>
</feature>
<evidence type="ECO:0000256" key="3">
    <source>
        <dbReference type="ARBA" id="ARBA00022801"/>
    </source>
</evidence>
<dbReference type="AlphaFoldDB" id="A0AAW5KA96"/>
<dbReference type="RefSeq" id="WP_256182290.1">
    <property type="nucleotide sequence ID" value="NZ_DBEWVB010000136.1"/>
</dbReference>
<dbReference type="EMBL" id="JANFYT010000037">
    <property type="protein sequence ID" value="MCQ4815448.1"/>
    <property type="molecule type" value="Genomic_DNA"/>
</dbReference>
<keyword evidence="9" id="KW-0732">Signal</keyword>
<dbReference type="Proteomes" id="UP001205919">
    <property type="component" value="Unassembled WGS sequence"/>
</dbReference>
<evidence type="ECO:0000256" key="5">
    <source>
        <dbReference type="PIRSR" id="PIRSR615500-1"/>
    </source>
</evidence>
<feature type="transmembrane region" description="Helical" evidence="8">
    <location>
        <begin position="725"/>
        <end position="745"/>
    </location>
</feature>
<evidence type="ECO:0000313" key="12">
    <source>
        <dbReference type="Proteomes" id="UP001205919"/>
    </source>
</evidence>
<keyword evidence="4 6" id="KW-0720">Serine protease</keyword>
<dbReference type="PANTHER" id="PTHR43806:SF11">
    <property type="entry name" value="CEREVISIN-RELATED"/>
    <property type="match status" value="1"/>
</dbReference>
<evidence type="ECO:0000256" key="7">
    <source>
        <dbReference type="RuleBase" id="RU003355"/>
    </source>
</evidence>
<reference evidence="11 12" key="1">
    <citation type="submission" date="2022-06" db="EMBL/GenBank/DDBJ databases">
        <title>Isolation of gut microbiota from human fecal samples.</title>
        <authorList>
            <person name="Pamer E.G."/>
            <person name="Barat B."/>
            <person name="Waligurski E."/>
            <person name="Medina S."/>
            <person name="Paddock L."/>
            <person name="Mostad J."/>
        </authorList>
    </citation>
    <scope>NUCLEOTIDE SEQUENCE [LARGE SCALE GENOMIC DNA]</scope>
    <source>
        <strain evidence="11 12">DFI.9.90</strain>
    </source>
</reference>
<keyword evidence="8" id="KW-0812">Transmembrane</keyword>
<dbReference type="PROSITE" id="PS00138">
    <property type="entry name" value="SUBTILASE_SER"/>
    <property type="match status" value="1"/>
</dbReference>
<sequence length="754" mass="78888">MKNKPFFAAALAAFLAMAVFSCGARAAQQPEYVEGEAIVVMKGASSALSGAKSAAARESMKARAAASASKSGGSVIQLFSPIGESVSGAAPARASSASGGTLIVAHLRAAEGESTEDFIARLTKDPDVVSAMPNYLMRRQALKTPNDPLWARQWGPRAAKAPEVWRHGTGTAETVVAVIDSGVIYDHPDLKDDMFVISKELADKMSAESGVISGDFAGSHGAWYHSEVHLGMSDPHPAIPIGPSPTIPGELWDIDNGTRETMSRIGDITGHGTHVAGIIGAAGNNETGIAGMNWNVKILPVNVFSYSILGDTAETSDLIRGIDFVLAAKRAGANIRVVNMSFGMWGLPKEMEGSAYDLKVKEMNDSGMLLAMAAGNEGEDLDATKSWSTAGRRFYPACFKYENTISVGALKKEENGALSPDGSYTNYSASGKWVDIFAPGTDILSTCRTSKLIGKIFDESGYTSISGTSMAAPCVAGAAALLFSLDPSKSAREVKAMLLEGADGSIAKEGYSAYGALDLNGAWENGFGGTPVTPVSPDIETSGDILPLLAELPSDISQVAGIFADGQLVSTDGGLYLDFDIVDKALEGLGGREIEEISLLPVFTLADGEMTEGRLCAAAFELDGSDLAAGGTRADLAVFKIKPDGTRLEYKWAANENEYADGRYTILDEDGNVFNGSFDDAAKYTIVLFIKDNGNFDLAGNAGRIVDPTAIAVLKKENSGSGGCAAAGGAASLLAVLIFAVQIVLRRKKESLAK</sequence>
<dbReference type="Gene3D" id="3.40.50.200">
    <property type="entry name" value="Peptidase S8/S53 domain"/>
    <property type="match status" value="1"/>
</dbReference>
<keyword evidence="3 6" id="KW-0378">Hydrolase</keyword>
<dbReference type="PROSITE" id="PS51257">
    <property type="entry name" value="PROKAR_LIPOPROTEIN"/>
    <property type="match status" value="1"/>
</dbReference>
<keyword evidence="8" id="KW-1133">Transmembrane helix</keyword>
<dbReference type="InterPro" id="IPR023828">
    <property type="entry name" value="Peptidase_S8_Ser-AS"/>
</dbReference>
<name>A0AAW5KA96_9BACT</name>
<protein>
    <submittedName>
        <fullName evidence="11">S8 family serine peptidase</fullName>
    </submittedName>
</protein>
<dbReference type="PRINTS" id="PR00723">
    <property type="entry name" value="SUBTILISIN"/>
</dbReference>
<feature type="signal peptide" evidence="9">
    <location>
        <begin position="1"/>
        <end position="26"/>
    </location>
</feature>
<dbReference type="PROSITE" id="PS00137">
    <property type="entry name" value="SUBTILASE_HIS"/>
    <property type="match status" value="1"/>
</dbReference>
<evidence type="ECO:0000256" key="6">
    <source>
        <dbReference type="PROSITE-ProRule" id="PRU01240"/>
    </source>
</evidence>
<evidence type="ECO:0000259" key="10">
    <source>
        <dbReference type="Pfam" id="PF00082"/>
    </source>
</evidence>
<dbReference type="Pfam" id="PF00082">
    <property type="entry name" value="Peptidase_S8"/>
    <property type="match status" value="1"/>
</dbReference>
<gene>
    <name evidence="11" type="ORF">NE630_13495</name>
</gene>
<dbReference type="InterPro" id="IPR022398">
    <property type="entry name" value="Peptidase_S8_His-AS"/>
</dbReference>
<organism evidence="11 12">
    <name type="scientific">Cloacibacillus evryensis</name>
    <dbReference type="NCBI Taxonomy" id="508460"/>
    <lineage>
        <taxon>Bacteria</taxon>
        <taxon>Thermotogati</taxon>
        <taxon>Synergistota</taxon>
        <taxon>Synergistia</taxon>
        <taxon>Synergistales</taxon>
        <taxon>Synergistaceae</taxon>
        <taxon>Cloacibacillus</taxon>
    </lineage>
</organism>
<feature type="active site" description="Charge relay system" evidence="5 6">
    <location>
        <position position="180"/>
    </location>
</feature>
<dbReference type="InterPro" id="IPR000209">
    <property type="entry name" value="Peptidase_S8/S53_dom"/>
</dbReference>
<dbReference type="GO" id="GO:0006508">
    <property type="term" value="P:proteolysis"/>
    <property type="evidence" value="ECO:0007669"/>
    <property type="project" value="UniProtKB-KW"/>
</dbReference>
<keyword evidence="12" id="KW-1185">Reference proteome</keyword>
<feature type="domain" description="Peptidase S8/S53" evidence="10">
    <location>
        <begin position="173"/>
        <end position="502"/>
    </location>
</feature>
<keyword evidence="8" id="KW-0472">Membrane</keyword>